<dbReference type="RefSeq" id="XP_016584940.1">
    <property type="nucleotide sequence ID" value="XM_016730301.1"/>
</dbReference>
<dbReference type="OrthoDB" id="4685598at2759"/>
<dbReference type="Proteomes" id="UP000033710">
    <property type="component" value="Unassembled WGS sequence"/>
</dbReference>
<evidence type="ECO:0000313" key="3">
    <source>
        <dbReference type="Proteomes" id="UP000033710"/>
    </source>
</evidence>
<feature type="compositionally biased region" description="Basic and acidic residues" evidence="1">
    <location>
        <begin position="126"/>
        <end position="136"/>
    </location>
</feature>
<dbReference type="PANTHER" id="PTHR47785:SF2">
    <property type="entry name" value="ZN(II)2CYS6 TRANSCRIPTION FACTOR (EUROFUNG)"/>
    <property type="match status" value="1"/>
</dbReference>
<gene>
    <name evidence="2" type="ORF">SPSK_03463</name>
</gene>
<dbReference type="GeneID" id="27665578"/>
<comment type="caution">
    <text evidence="2">The sequence shown here is derived from an EMBL/GenBank/DDBJ whole genome shotgun (WGS) entry which is preliminary data.</text>
</comment>
<dbReference type="VEuPathDB" id="FungiDB:SPSK_03463"/>
<feature type="region of interest" description="Disordered" evidence="1">
    <location>
        <begin position="126"/>
        <end position="172"/>
    </location>
</feature>
<dbReference type="AlphaFoldDB" id="A0A0F2LZK5"/>
<reference evidence="2 3" key="2">
    <citation type="journal article" date="2015" name="Eukaryot. Cell">
        <title>Asexual propagation of a virulent clone complex in a human and feline outbreak of sporotrichosis.</title>
        <authorList>
            <person name="Teixeira Mde M."/>
            <person name="Rodrigues A.M."/>
            <person name="Tsui C.K."/>
            <person name="de Almeida L.G."/>
            <person name="Van Diepeningen A.D."/>
            <person name="van den Ende B.G."/>
            <person name="Fernandes G.F."/>
            <person name="Kano R."/>
            <person name="Hamelin R.C."/>
            <person name="Lopes-Bezerra L.M."/>
            <person name="Vasconcelos A.T."/>
            <person name="de Hoog S."/>
            <person name="de Camargo Z.P."/>
            <person name="Felipe M.S."/>
        </authorList>
    </citation>
    <scope>NUCLEOTIDE SEQUENCE [LARGE SCALE GENOMIC DNA]</scope>
    <source>
        <strain evidence="2 3">1099-18</strain>
    </source>
</reference>
<feature type="compositionally biased region" description="Polar residues" evidence="1">
    <location>
        <begin position="54"/>
        <end position="64"/>
    </location>
</feature>
<organism evidence="2 3">
    <name type="scientific">Sporothrix schenckii 1099-18</name>
    <dbReference type="NCBI Taxonomy" id="1397361"/>
    <lineage>
        <taxon>Eukaryota</taxon>
        <taxon>Fungi</taxon>
        <taxon>Dikarya</taxon>
        <taxon>Ascomycota</taxon>
        <taxon>Pezizomycotina</taxon>
        <taxon>Sordariomycetes</taxon>
        <taxon>Sordariomycetidae</taxon>
        <taxon>Ophiostomatales</taxon>
        <taxon>Ophiostomataceae</taxon>
        <taxon>Sporothrix</taxon>
    </lineage>
</organism>
<dbReference type="EMBL" id="AXCR01000010">
    <property type="protein sequence ID" value="KJR82264.1"/>
    <property type="molecule type" value="Genomic_DNA"/>
</dbReference>
<dbReference type="PANTHER" id="PTHR47785">
    <property type="entry name" value="ZN(II)2CYS6 TRANSCRIPTION FACTOR (EUROFUNG)-RELATED-RELATED"/>
    <property type="match status" value="1"/>
</dbReference>
<feature type="region of interest" description="Disordered" evidence="1">
    <location>
        <begin position="213"/>
        <end position="241"/>
    </location>
</feature>
<dbReference type="InterPro" id="IPR053181">
    <property type="entry name" value="EcdB-like_regulator"/>
</dbReference>
<reference evidence="2 3" key="1">
    <citation type="journal article" date="2014" name="BMC Genomics">
        <title>Comparative genomics of the major fungal agents of human and animal Sporotrichosis: Sporothrix schenckii and Sporothrix brasiliensis.</title>
        <authorList>
            <person name="Teixeira M.M."/>
            <person name="de Almeida L.G."/>
            <person name="Kubitschek-Barreira P."/>
            <person name="Alves F.L."/>
            <person name="Kioshima E.S."/>
            <person name="Abadio A.K."/>
            <person name="Fernandes L."/>
            <person name="Derengowski L.S."/>
            <person name="Ferreira K.S."/>
            <person name="Souza R.C."/>
            <person name="Ruiz J.C."/>
            <person name="de Andrade N.C."/>
            <person name="Paes H.C."/>
            <person name="Nicola A.M."/>
            <person name="Albuquerque P."/>
            <person name="Gerber A.L."/>
            <person name="Martins V.P."/>
            <person name="Peconick L.D."/>
            <person name="Neto A.V."/>
            <person name="Chaucanez C.B."/>
            <person name="Silva P.A."/>
            <person name="Cunha O.L."/>
            <person name="de Oliveira F.F."/>
            <person name="dos Santos T.C."/>
            <person name="Barros A.L."/>
            <person name="Soares M.A."/>
            <person name="de Oliveira L.M."/>
            <person name="Marini M.M."/>
            <person name="Villalobos-Duno H."/>
            <person name="Cunha M.M."/>
            <person name="de Hoog S."/>
            <person name="da Silveira J.F."/>
            <person name="Henrissat B."/>
            <person name="Nino-Vega G.A."/>
            <person name="Cisalpino P.S."/>
            <person name="Mora-Montes H.M."/>
            <person name="Almeida S.R."/>
            <person name="Stajich J.E."/>
            <person name="Lopes-Bezerra L.M."/>
            <person name="Vasconcelos A.T."/>
            <person name="Felipe M.S."/>
        </authorList>
    </citation>
    <scope>NUCLEOTIDE SEQUENCE [LARGE SCALE GENOMIC DNA]</scope>
    <source>
        <strain evidence="2 3">1099-18</strain>
    </source>
</reference>
<evidence type="ECO:0000313" key="2">
    <source>
        <dbReference type="EMBL" id="KJR82264.1"/>
    </source>
</evidence>
<proteinExistence type="predicted"/>
<dbReference type="KEGG" id="ssck:SPSK_03463"/>
<feature type="region of interest" description="Disordered" evidence="1">
    <location>
        <begin position="47"/>
        <end position="70"/>
    </location>
</feature>
<evidence type="ECO:0000256" key="1">
    <source>
        <dbReference type="SAM" id="MobiDB-lite"/>
    </source>
</evidence>
<protein>
    <submittedName>
        <fullName evidence="2">Uncharacterized protein</fullName>
    </submittedName>
</protein>
<name>A0A0F2LZK5_SPOSC</name>
<accession>A0A0F2LZK5</accession>
<sequence length="365" mass="39623">MPLPSSHDPNDGNDMICFVAEIAARRLLNRIHSSLYAKGGYDSAQESLAIPDNDSATGGRTTPGNKRKRDEVDINASMAASRPGIGFGLGLDPSNAHNTDIVKMLPISAELNRQLEAWYQAMPEHIRPSLDDDNNGRRSNSGTAGSDLSFTDDLNEGVSPWPDSRQRHTSKPVYERSQILRIHYFAARHIIHRPFVLAAAWQQQQQILASERLGGGNREGADAGGRSVANEASNSTTPPLPSVLAPIPPLPTAILEKCAICVDSCAAYLVYVLPLLERRSPYLWSFCQSSMACLLVLLVADACPSIAASRPLSSQLRAQTMDTGYLRDQIASRLRRWSIPGSSFEAELRIVESLPVGPSQVPGSS</sequence>
<feature type="compositionally biased region" description="Polar residues" evidence="1">
    <location>
        <begin position="137"/>
        <end position="149"/>
    </location>
</feature>